<dbReference type="Proteomes" id="UP000186955">
    <property type="component" value="Unassembled WGS sequence"/>
</dbReference>
<evidence type="ECO:0000313" key="2">
    <source>
        <dbReference type="EMBL" id="OKO99253.1"/>
    </source>
</evidence>
<evidence type="ECO:0000313" key="3">
    <source>
        <dbReference type="Proteomes" id="UP000186955"/>
    </source>
</evidence>
<sequence>MENDRKNNKESEEEYLDEEAPENHILAHVHTVLSLRAGKANLQTPPIVNGIMNQLRARTICTIWITVVSPKRAATGMAAPPEGL</sequence>
<evidence type="ECO:0000256" key="1">
    <source>
        <dbReference type="SAM" id="MobiDB-lite"/>
    </source>
</evidence>
<protein>
    <submittedName>
        <fullName evidence="2">Uncharacterized protein</fullName>
    </submittedName>
</protein>
<dbReference type="EMBL" id="MNBE01000664">
    <property type="protein sequence ID" value="OKO99253.1"/>
    <property type="molecule type" value="Genomic_DNA"/>
</dbReference>
<organism evidence="2 3">
    <name type="scientific">Penicillium subrubescens</name>
    <dbReference type="NCBI Taxonomy" id="1316194"/>
    <lineage>
        <taxon>Eukaryota</taxon>
        <taxon>Fungi</taxon>
        <taxon>Dikarya</taxon>
        <taxon>Ascomycota</taxon>
        <taxon>Pezizomycotina</taxon>
        <taxon>Eurotiomycetes</taxon>
        <taxon>Eurotiomycetidae</taxon>
        <taxon>Eurotiales</taxon>
        <taxon>Aspergillaceae</taxon>
        <taxon>Penicillium</taxon>
    </lineage>
</organism>
<name>A0A1Q5TGA0_9EURO</name>
<comment type="caution">
    <text evidence="2">The sequence shown here is derived from an EMBL/GenBank/DDBJ whole genome shotgun (WGS) entry which is preliminary data.</text>
</comment>
<feature type="compositionally biased region" description="Basic and acidic residues" evidence="1">
    <location>
        <begin position="1"/>
        <end position="10"/>
    </location>
</feature>
<keyword evidence="3" id="KW-1185">Reference proteome</keyword>
<accession>A0A1Q5TGA0</accession>
<feature type="region of interest" description="Disordered" evidence="1">
    <location>
        <begin position="1"/>
        <end position="21"/>
    </location>
</feature>
<feature type="compositionally biased region" description="Acidic residues" evidence="1">
    <location>
        <begin position="11"/>
        <end position="20"/>
    </location>
</feature>
<gene>
    <name evidence="2" type="ORF">PENSUB_8640</name>
</gene>
<proteinExistence type="predicted"/>
<reference evidence="2 3" key="1">
    <citation type="submission" date="2016-10" db="EMBL/GenBank/DDBJ databases">
        <title>Genome sequence of the ascomycete fungus Penicillium subrubescens.</title>
        <authorList>
            <person name="De Vries R.P."/>
            <person name="Peng M."/>
            <person name="Dilokpimol A."/>
            <person name="Hilden K."/>
            <person name="Makela M.R."/>
            <person name="Grigoriev I."/>
            <person name="Riley R."/>
            <person name="Granchi Z."/>
        </authorList>
    </citation>
    <scope>NUCLEOTIDE SEQUENCE [LARGE SCALE GENOMIC DNA]</scope>
    <source>
        <strain evidence="2 3">CBS 132785</strain>
    </source>
</reference>
<dbReference type="AlphaFoldDB" id="A0A1Q5TGA0"/>